<protein>
    <submittedName>
        <fullName evidence="1">Uncharacterized protein</fullName>
    </submittedName>
</protein>
<dbReference type="EMBL" id="MU006703">
    <property type="protein sequence ID" value="KAF2632136.1"/>
    <property type="molecule type" value="Genomic_DNA"/>
</dbReference>
<keyword evidence="2" id="KW-1185">Reference proteome</keyword>
<reference evidence="1" key="1">
    <citation type="journal article" date="2020" name="Stud. Mycol.">
        <title>101 Dothideomycetes genomes: a test case for predicting lifestyles and emergence of pathogens.</title>
        <authorList>
            <person name="Haridas S."/>
            <person name="Albert R."/>
            <person name="Binder M."/>
            <person name="Bloem J."/>
            <person name="Labutti K."/>
            <person name="Salamov A."/>
            <person name="Andreopoulos B."/>
            <person name="Baker S."/>
            <person name="Barry K."/>
            <person name="Bills G."/>
            <person name="Bluhm B."/>
            <person name="Cannon C."/>
            <person name="Castanera R."/>
            <person name="Culley D."/>
            <person name="Daum C."/>
            <person name="Ezra D."/>
            <person name="Gonzalez J."/>
            <person name="Henrissat B."/>
            <person name="Kuo A."/>
            <person name="Liang C."/>
            <person name="Lipzen A."/>
            <person name="Lutzoni F."/>
            <person name="Magnuson J."/>
            <person name="Mondo S."/>
            <person name="Nolan M."/>
            <person name="Ohm R."/>
            <person name="Pangilinan J."/>
            <person name="Park H.-J."/>
            <person name="Ramirez L."/>
            <person name="Alfaro M."/>
            <person name="Sun H."/>
            <person name="Tritt A."/>
            <person name="Yoshinaga Y."/>
            <person name="Zwiers L.-H."/>
            <person name="Turgeon B."/>
            <person name="Goodwin S."/>
            <person name="Spatafora J."/>
            <person name="Crous P."/>
            <person name="Grigoriev I."/>
        </authorList>
    </citation>
    <scope>NUCLEOTIDE SEQUENCE</scope>
    <source>
        <strain evidence="1">CBS 525.71</strain>
    </source>
</reference>
<name>A0ACB6SCU8_9PLEO</name>
<comment type="caution">
    <text evidence="1">The sequence shown here is derived from an EMBL/GenBank/DDBJ whole genome shotgun (WGS) entry which is preliminary data.</text>
</comment>
<evidence type="ECO:0000313" key="2">
    <source>
        <dbReference type="Proteomes" id="UP000799754"/>
    </source>
</evidence>
<dbReference type="Proteomes" id="UP000799754">
    <property type="component" value="Unassembled WGS sequence"/>
</dbReference>
<evidence type="ECO:0000313" key="1">
    <source>
        <dbReference type="EMBL" id="KAF2632136.1"/>
    </source>
</evidence>
<gene>
    <name evidence="1" type="ORF">BU25DRAFT_487691</name>
</gene>
<organism evidence="1 2">
    <name type="scientific">Macroventuria anomochaeta</name>
    <dbReference type="NCBI Taxonomy" id="301207"/>
    <lineage>
        <taxon>Eukaryota</taxon>
        <taxon>Fungi</taxon>
        <taxon>Dikarya</taxon>
        <taxon>Ascomycota</taxon>
        <taxon>Pezizomycotina</taxon>
        <taxon>Dothideomycetes</taxon>
        <taxon>Pleosporomycetidae</taxon>
        <taxon>Pleosporales</taxon>
        <taxon>Pleosporineae</taxon>
        <taxon>Didymellaceae</taxon>
        <taxon>Macroventuria</taxon>
    </lineage>
</organism>
<accession>A0ACB6SCU8</accession>
<proteinExistence type="predicted"/>
<sequence>MVPAYASEASPLAMRSVNTSYANLCFVTGQLLGNGVTAATQHMNSYWTYSIPFSLQWFWLLVVLAGMWFAPESLARLSSQKVNVKASVAQIVETDTLERDMEAGSILDFVPTQGAVWAKSAMLLVCNSIYNCSVGLMASAIFCEVSAIRVRSKTIAVATAVQTLVGIIMTVAILCLIRNDEANLGGKLSFFFDGLSVPCLIWWFLRVPEMNGRTYEELNIIFERNVKTRQFKGYQI</sequence>